<sequence length="120" mass="12561">MLHLFPDSSTATPLSGEPYAEAVTRLASIRHALRLVDPFAGPAPDEDGDCDIAAVWPTATEAKRSVFDTQSARTASGAAAGIEALLAARAAGFEPHQAASTALVDEIRRELDAVSRMMLG</sequence>
<dbReference type="EMBL" id="CP049869">
    <property type="protein sequence ID" value="QIK79154.1"/>
    <property type="molecule type" value="Genomic_DNA"/>
</dbReference>
<accession>A0A6G7YQZ8</accession>
<dbReference type="KEGG" id="spii:G7077_09850"/>
<protein>
    <submittedName>
        <fullName evidence="1">Uncharacterized protein</fullName>
    </submittedName>
</protein>
<dbReference type="AlphaFoldDB" id="A0A6G7YQZ8"/>
<organism evidence="1 2">
    <name type="scientific">Sphingomonas piscis</name>
    <dbReference type="NCBI Taxonomy" id="2714943"/>
    <lineage>
        <taxon>Bacteria</taxon>
        <taxon>Pseudomonadati</taxon>
        <taxon>Pseudomonadota</taxon>
        <taxon>Alphaproteobacteria</taxon>
        <taxon>Sphingomonadales</taxon>
        <taxon>Sphingomonadaceae</taxon>
        <taxon>Sphingomonas</taxon>
    </lineage>
</organism>
<evidence type="ECO:0000313" key="2">
    <source>
        <dbReference type="Proteomes" id="UP000503222"/>
    </source>
</evidence>
<evidence type="ECO:0000313" key="1">
    <source>
        <dbReference type="EMBL" id="QIK79154.1"/>
    </source>
</evidence>
<dbReference type="Proteomes" id="UP000503222">
    <property type="component" value="Chromosome"/>
</dbReference>
<keyword evidence="2" id="KW-1185">Reference proteome</keyword>
<proteinExistence type="predicted"/>
<reference evidence="1 2" key="1">
    <citation type="submission" date="2020-03" db="EMBL/GenBank/DDBJ databases">
        <title>Sphingomonas sp. nov., isolated from fish.</title>
        <authorList>
            <person name="Hyun D.-W."/>
            <person name="Bae J.-W."/>
        </authorList>
    </citation>
    <scope>NUCLEOTIDE SEQUENCE [LARGE SCALE GENOMIC DNA]</scope>
    <source>
        <strain evidence="1 2">HDW15B</strain>
    </source>
</reference>
<gene>
    <name evidence="1" type="ORF">G7077_09850</name>
</gene>
<dbReference type="RefSeq" id="WP_166411545.1">
    <property type="nucleotide sequence ID" value="NZ_CP049869.1"/>
</dbReference>
<name>A0A6G7YQZ8_9SPHN</name>